<dbReference type="GO" id="GO:0003700">
    <property type="term" value="F:DNA-binding transcription factor activity"/>
    <property type="evidence" value="ECO:0007669"/>
    <property type="project" value="TreeGrafter"/>
</dbReference>
<dbReference type="Gene3D" id="1.10.357.10">
    <property type="entry name" value="Tetracycline Repressor, domain 2"/>
    <property type="match status" value="1"/>
</dbReference>
<evidence type="ECO:0000256" key="2">
    <source>
        <dbReference type="ARBA" id="ARBA00023125"/>
    </source>
</evidence>
<dbReference type="RefSeq" id="WP_179790951.1">
    <property type="nucleotide sequence ID" value="NZ_BAAARR010000045.1"/>
</dbReference>
<dbReference type="AlphaFoldDB" id="A0A852ZK19"/>
<feature type="compositionally biased region" description="Basic and acidic residues" evidence="5">
    <location>
        <begin position="9"/>
        <end position="30"/>
    </location>
</feature>
<keyword evidence="1" id="KW-0805">Transcription regulation</keyword>
<dbReference type="GO" id="GO:0000976">
    <property type="term" value="F:transcription cis-regulatory region binding"/>
    <property type="evidence" value="ECO:0007669"/>
    <property type="project" value="TreeGrafter"/>
</dbReference>
<proteinExistence type="predicted"/>
<dbReference type="Proteomes" id="UP000579605">
    <property type="component" value="Unassembled WGS sequence"/>
</dbReference>
<evidence type="ECO:0000313" key="8">
    <source>
        <dbReference type="Proteomes" id="UP000579605"/>
    </source>
</evidence>
<feature type="domain" description="HTH tetR-type" evidence="6">
    <location>
        <begin position="31"/>
        <end position="91"/>
    </location>
</feature>
<keyword evidence="2 4" id="KW-0238">DNA-binding</keyword>
<accession>A0A852ZK19</accession>
<dbReference type="InterPro" id="IPR041347">
    <property type="entry name" value="MftR_C"/>
</dbReference>
<dbReference type="InterPro" id="IPR050109">
    <property type="entry name" value="HTH-type_TetR-like_transc_reg"/>
</dbReference>
<dbReference type="PANTHER" id="PTHR30055">
    <property type="entry name" value="HTH-TYPE TRANSCRIPTIONAL REGULATOR RUTR"/>
    <property type="match status" value="1"/>
</dbReference>
<dbReference type="InterPro" id="IPR001647">
    <property type="entry name" value="HTH_TetR"/>
</dbReference>
<dbReference type="SUPFAM" id="SSF46689">
    <property type="entry name" value="Homeodomain-like"/>
    <property type="match status" value="1"/>
</dbReference>
<dbReference type="Pfam" id="PF00440">
    <property type="entry name" value="TetR_N"/>
    <property type="match status" value="1"/>
</dbReference>
<feature type="region of interest" description="Disordered" evidence="5">
    <location>
        <begin position="1"/>
        <end position="33"/>
    </location>
</feature>
<dbReference type="PANTHER" id="PTHR30055:SF238">
    <property type="entry name" value="MYCOFACTOCIN BIOSYNTHESIS TRANSCRIPTIONAL REGULATOR MFTR-RELATED"/>
    <property type="match status" value="1"/>
</dbReference>
<evidence type="ECO:0000256" key="1">
    <source>
        <dbReference type="ARBA" id="ARBA00023015"/>
    </source>
</evidence>
<evidence type="ECO:0000256" key="5">
    <source>
        <dbReference type="SAM" id="MobiDB-lite"/>
    </source>
</evidence>
<dbReference type="Gene3D" id="1.10.10.60">
    <property type="entry name" value="Homeodomain-like"/>
    <property type="match status" value="1"/>
</dbReference>
<gene>
    <name evidence="7" type="ORF">F4554_006059</name>
</gene>
<keyword evidence="8" id="KW-1185">Reference proteome</keyword>
<dbReference type="InterPro" id="IPR009057">
    <property type="entry name" value="Homeodomain-like_sf"/>
</dbReference>
<reference evidence="7 8" key="1">
    <citation type="submission" date="2020-07" db="EMBL/GenBank/DDBJ databases">
        <title>Sequencing the genomes of 1000 actinobacteria strains.</title>
        <authorList>
            <person name="Klenk H.-P."/>
        </authorList>
    </citation>
    <scope>NUCLEOTIDE SEQUENCE [LARGE SCALE GENOMIC DNA]</scope>
    <source>
        <strain evidence="7 8">DSM 18448</strain>
    </source>
</reference>
<evidence type="ECO:0000256" key="3">
    <source>
        <dbReference type="ARBA" id="ARBA00023163"/>
    </source>
</evidence>
<evidence type="ECO:0000256" key="4">
    <source>
        <dbReference type="PROSITE-ProRule" id="PRU00335"/>
    </source>
</evidence>
<dbReference type="PROSITE" id="PS50977">
    <property type="entry name" value="HTH_TETR_2"/>
    <property type="match status" value="1"/>
</dbReference>
<feature type="DNA-binding region" description="H-T-H motif" evidence="4">
    <location>
        <begin position="54"/>
        <end position="73"/>
    </location>
</feature>
<name>A0A852ZK19_9ACTN</name>
<protein>
    <submittedName>
        <fullName evidence="7">AcrR family transcriptional regulator</fullName>
    </submittedName>
</protein>
<evidence type="ECO:0000259" key="6">
    <source>
        <dbReference type="PROSITE" id="PS50977"/>
    </source>
</evidence>
<dbReference type="Pfam" id="PF17754">
    <property type="entry name" value="TetR_C_14"/>
    <property type="match status" value="1"/>
</dbReference>
<organism evidence="7 8">
    <name type="scientific">Actinopolymorpha rutila</name>
    <dbReference type="NCBI Taxonomy" id="446787"/>
    <lineage>
        <taxon>Bacteria</taxon>
        <taxon>Bacillati</taxon>
        <taxon>Actinomycetota</taxon>
        <taxon>Actinomycetes</taxon>
        <taxon>Propionibacteriales</taxon>
        <taxon>Actinopolymorphaceae</taxon>
        <taxon>Actinopolymorpha</taxon>
    </lineage>
</organism>
<dbReference type="PRINTS" id="PR00455">
    <property type="entry name" value="HTHTETR"/>
</dbReference>
<comment type="caution">
    <text evidence="7">The sequence shown here is derived from an EMBL/GenBank/DDBJ whole genome shotgun (WGS) entry which is preliminary data.</text>
</comment>
<sequence>MSTPGGRRSGKESAGDADSGRRPGLREQRKARTRRAIQEQALRLFVAQGYEATTVAEIAAAAGVSHMTFFRYFPSKEAVVENDEYDPILVDLIERRPAGEGPLTALREAVREGLGPVYATDREGLLVRCRLVLRTPALRARLAGNLGATEEMLARALAARARAGSVTLEARVVAAAALGALTTAIAAWVEEEGAEELPDLIDRAFDALLQADVSARSRPGRR</sequence>
<evidence type="ECO:0000313" key="7">
    <source>
        <dbReference type="EMBL" id="NYH93421.1"/>
    </source>
</evidence>
<keyword evidence="3" id="KW-0804">Transcription</keyword>
<dbReference type="EMBL" id="JACBZH010000001">
    <property type="protein sequence ID" value="NYH93421.1"/>
    <property type="molecule type" value="Genomic_DNA"/>
</dbReference>